<dbReference type="HOGENOM" id="CLU_2447858_0_0_9"/>
<reference evidence="2 3" key="2">
    <citation type="journal article" date="2012" name="PLoS ONE">
        <title>An ancient pathway combining carbon dioxide fixation with the generation and utilization of a sodium ion gradient for ATP synthesis.</title>
        <authorList>
            <person name="Poehlein A."/>
            <person name="Schmidt S."/>
            <person name="Kaster A.K."/>
            <person name="Goenrich M."/>
            <person name="Vollmers J."/>
            <person name="Thurmer A."/>
            <person name="Bertsch J."/>
            <person name="Schuchmann K."/>
            <person name="Voigt B."/>
            <person name="Hecker M."/>
            <person name="Daniel R."/>
            <person name="Thauer R.K."/>
            <person name="Gottschalk G."/>
            <person name="Muller V."/>
        </authorList>
    </citation>
    <scope>NUCLEOTIDE SEQUENCE [LARGE SCALE GENOMIC DNA]</scope>
    <source>
        <strain evidence="3">ATCC 29683 / DSM 1030 / JCM 2381 / KCTC 1655 / WB1</strain>
    </source>
</reference>
<keyword evidence="3" id="KW-1185">Reference proteome</keyword>
<keyword evidence="1" id="KW-0472">Membrane</keyword>
<organism evidence="2 3">
    <name type="scientific">Acetobacterium woodii (strain ATCC 29683 / DSM 1030 / JCM 2381 / KCTC 1655 / WB1)</name>
    <dbReference type="NCBI Taxonomy" id="931626"/>
    <lineage>
        <taxon>Bacteria</taxon>
        <taxon>Bacillati</taxon>
        <taxon>Bacillota</taxon>
        <taxon>Clostridia</taxon>
        <taxon>Eubacteriales</taxon>
        <taxon>Eubacteriaceae</taxon>
        <taxon>Acetobacterium</taxon>
    </lineage>
</organism>
<gene>
    <name evidence="2" type="ordered locus">Awo_c29500</name>
</gene>
<dbReference type="AlphaFoldDB" id="H6LHH4"/>
<feature type="transmembrane region" description="Helical" evidence="1">
    <location>
        <begin position="30"/>
        <end position="49"/>
    </location>
</feature>
<accession>H6LHH4</accession>
<evidence type="ECO:0000313" key="3">
    <source>
        <dbReference type="Proteomes" id="UP000007177"/>
    </source>
</evidence>
<evidence type="ECO:0000313" key="2">
    <source>
        <dbReference type="EMBL" id="AFA49684.1"/>
    </source>
</evidence>
<dbReference type="EMBL" id="CP002987">
    <property type="protein sequence ID" value="AFA49684.1"/>
    <property type="molecule type" value="Genomic_DNA"/>
</dbReference>
<keyword evidence="1" id="KW-0812">Transmembrane</keyword>
<keyword evidence="1" id="KW-1133">Transmembrane helix</keyword>
<dbReference type="Proteomes" id="UP000007177">
    <property type="component" value="Chromosome"/>
</dbReference>
<dbReference type="KEGG" id="awo:Awo_c29500"/>
<name>H6LHH4_ACEWD</name>
<proteinExistence type="predicted"/>
<sequence>MTSSEPQEPLSILPKISFLLLFIHHFSVSVYRLICYPCFWFAIFLLCLFSKNKNASDYDCQNLADLITTCNYLFNNQKIIAISDFSKKV</sequence>
<reference evidence="3" key="1">
    <citation type="submission" date="2011-07" db="EMBL/GenBank/DDBJ databases">
        <title>Complete genome sequence of Acetobacterium woodii.</title>
        <authorList>
            <person name="Poehlein A."/>
            <person name="Schmidt S."/>
            <person name="Kaster A.-K."/>
            <person name="Goenrich M."/>
            <person name="Vollmers J."/>
            <person name="Thuermer A."/>
            <person name="Gottschalk G."/>
            <person name="Thauer R.K."/>
            <person name="Daniel R."/>
            <person name="Mueller V."/>
        </authorList>
    </citation>
    <scope>NUCLEOTIDE SEQUENCE [LARGE SCALE GENOMIC DNA]</scope>
    <source>
        <strain evidence="3">ATCC 29683 / DSM 1030 / JCM 2381 / KCTC 1655 / WB1</strain>
    </source>
</reference>
<protein>
    <submittedName>
        <fullName evidence="2">Putative membrane protein</fullName>
    </submittedName>
</protein>
<evidence type="ECO:0000256" key="1">
    <source>
        <dbReference type="SAM" id="Phobius"/>
    </source>
</evidence>